<dbReference type="InterPro" id="IPR055470">
    <property type="entry name" value="DUF7042"/>
</dbReference>
<reference evidence="5 6" key="1">
    <citation type="journal article" date="2021" name="BMC Biol.">
        <title>Horizontally acquired antibacterial genes associated with adaptive radiation of ladybird beetles.</title>
        <authorList>
            <person name="Li H.S."/>
            <person name="Tang X.F."/>
            <person name="Huang Y.H."/>
            <person name="Xu Z.Y."/>
            <person name="Chen M.L."/>
            <person name="Du X.Y."/>
            <person name="Qiu B.Y."/>
            <person name="Chen P.T."/>
            <person name="Zhang W."/>
            <person name="Slipinski A."/>
            <person name="Escalona H.E."/>
            <person name="Waterhouse R.M."/>
            <person name="Zwick A."/>
            <person name="Pang H."/>
        </authorList>
    </citation>
    <scope>NUCLEOTIDE SEQUENCE [LARGE SCALE GENOMIC DNA]</scope>
    <source>
        <strain evidence="5">SYSU2018</strain>
    </source>
</reference>
<dbReference type="AlphaFoldDB" id="A0ABD2PGT0"/>
<proteinExistence type="predicted"/>
<dbReference type="Pfam" id="PF23073">
    <property type="entry name" value="DUF7045"/>
    <property type="match status" value="1"/>
</dbReference>
<gene>
    <name evidence="5" type="ORF">HHI36_023550</name>
</gene>
<dbReference type="Pfam" id="PF23069">
    <property type="entry name" value="DUF7042"/>
    <property type="match status" value="1"/>
</dbReference>
<accession>A0ABD2PGT0</accession>
<sequence>MQNSVTGSRVQYTTVTINDTSIPVWGNCHKRIGNKYILRISHGDTSCIRCLYLKLKSPNVLQMITNHNAFSQCHINEEEEEKRCPDENSLKSNNVLETLLFKTKDMHKAPTSRKFCPLDGKYSVVYSSRNVRSLKRIECAGLDSTIDSCPSGSILNIRLRGCNLESNEFKFECLGSWNGVKDEGYVIFTDSRQQRPKYRCAVYEKKRETGRIFMALSNDSTCNTDLHNTTSGFETFILAPKQTIPWPADVASGTCIFPEWMQGVWEHIRVNGDTLIYQDHSSFKTYTIKCAGLQEMKDKFLVYSRTQCDEENYKCIWIHKRTNNILEFQIGTNSSDANNVFDLCHDSNFMEDSWTTQGRITTLAAPKTYSGMCPISGEYNGVITDSPDLCAKLWSDCNAEIMYYQVSSCATGEIYEEREYECLGHWREGNLLYTYTQRMDVAAGTYECFVGSITPKKEIFIKEAGSSCQRNIDPVRNGMQLVENELHSCVRKIAQTDAPVEIYEPTYERTTTRPTTSRTAVTVGMTKSTRKPWNFDSDINDVEPNTKSPNGAQRTSCIFLLYISAIYITLLL</sequence>
<dbReference type="InterPro" id="IPR055471">
    <property type="entry name" value="DUF7043"/>
</dbReference>
<feature type="domain" description="DUF7043" evidence="2">
    <location>
        <begin position="253"/>
        <end position="356"/>
    </location>
</feature>
<name>A0ABD2PGT0_9CUCU</name>
<dbReference type="InterPro" id="IPR055473">
    <property type="entry name" value="DUF7045"/>
</dbReference>
<dbReference type="PANTHER" id="PTHR22255">
    <property type="entry name" value="LP06548P"/>
    <property type="match status" value="1"/>
</dbReference>
<feature type="domain" description="DUF7042" evidence="1">
    <location>
        <begin position="115"/>
        <end position="238"/>
    </location>
</feature>
<organism evidence="5 6">
    <name type="scientific">Cryptolaemus montrouzieri</name>
    <dbReference type="NCBI Taxonomy" id="559131"/>
    <lineage>
        <taxon>Eukaryota</taxon>
        <taxon>Metazoa</taxon>
        <taxon>Ecdysozoa</taxon>
        <taxon>Arthropoda</taxon>
        <taxon>Hexapoda</taxon>
        <taxon>Insecta</taxon>
        <taxon>Pterygota</taxon>
        <taxon>Neoptera</taxon>
        <taxon>Endopterygota</taxon>
        <taxon>Coleoptera</taxon>
        <taxon>Polyphaga</taxon>
        <taxon>Cucujiformia</taxon>
        <taxon>Coccinelloidea</taxon>
        <taxon>Coccinellidae</taxon>
        <taxon>Scymninae</taxon>
        <taxon>Scymnini</taxon>
        <taxon>Cryptolaemus</taxon>
    </lineage>
</organism>
<comment type="caution">
    <text evidence="5">The sequence shown here is derived from an EMBL/GenBank/DDBJ whole genome shotgun (WGS) entry which is preliminary data.</text>
</comment>
<dbReference type="Pfam" id="PF23071">
    <property type="entry name" value="DUF7044"/>
    <property type="match status" value="1"/>
</dbReference>
<evidence type="ECO:0000259" key="3">
    <source>
        <dbReference type="Pfam" id="PF23071"/>
    </source>
</evidence>
<evidence type="ECO:0000259" key="1">
    <source>
        <dbReference type="Pfam" id="PF23069"/>
    </source>
</evidence>
<evidence type="ECO:0000313" key="6">
    <source>
        <dbReference type="Proteomes" id="UP001516400"/>
    </source>
</evidence>
<dbReference type="EMBL" id="JABFTP020000186">
    <property type="protein sequence ID" value="KAL3290191.1"/>
    <property type="molecule type" value="Genomic_DNA"/>
</dbReference>
<dbReference type="Pfam" id="PF23070">
    <property type="entry name" value="DUF7043"/>
    <property type="match status" value="1"/>
</dbReference>
<evidence type="ECO:0000313" key="5">
    <source>
        <dbReference type="EMBL" id="KAL3290191.1"/>
    </source>
</evidence>
<feature type="domain" description="DUF7045" evidence="4">
    <location>
        <begin position="373"/>
        <end position="474"/>
    </location>
</feature>
<dbReference type="PANTHER" id="PTHR22255:SF4">
    <property type="entry name" value="CATION-INDEPENDENT MANNOSE-6-PHOSPHATE RECEPTOR"/>
    <property type="match status" value="1"/>
</dbReference>
<dbReference type="InterPro" id="IPR055472">
    <property type="entry name" value="DUF7044"/>
</dbReference>
<dbReference type="Proteomes" id="UP001516400">
    <property type="component" value="Unassembled WGS sequence"/>
</dbReference>
<evidence type="ECO:0000259" key="4">
    <source>
        <dbReference type="Pfam" id="PF23073"/>
    </source>
</evidence>
<feature type="domain" description="DUF7044" evidence="3">
    <location>
        <begin position="10"/>
        <end position="88"/>
    </location>
</feature>
<evidence type="ECO:0000259" key="2">
    <source>
        <dbReference type="Pfam" id="PF23070"/>
    </source>
</evidence>
<protein>
    <submittedName>
        <fullName evidence="5">Uncharacterized protein</fullName>
    </submittedName>
</protein>
<keyword evidence="6" id="KW-1185">Reference proteome</keyword>